<dbReference type="PANTHER" id="PTHR48216">
    <property type="match status" value="1"/>
</dbReference>
<accession>A0A061E192</accession>
<proteinExistence type="predicted"/>
<dbReference type="Gramene" id="EOX98700">
    <property type="protein sequence ID" value="EOX98700"/>
    <property type="gene ID" value="TCM_007397"/>
</dbReference>
<evidence type="ECO:0000313" key="2">
    <source>
        <dbReference type="EMBL" id="EOX98700.1"/>
    </source>
</evidence>
<dbReference type="EMBL" id="CM001880">
    <property type="protein sequence ID" value="EOX98700.1"/>
    <property type="molecule type" value="Genomic_DNA"/>
</dbReference>
<name>A0A061E192_THECC</name>
<sequence>MANSHILVLAFFIALSFSGIDVALGARRLLQGTSPEFPNLPPFRGFQFPPYNGPYPEYRLPAIPGNVPPGFPSFPFFSPPPALPNNTP</sequence>
<dbReference type="OMA" id="YNGPYPE"/>
<reference evidence="2 3" key="1">
    <citation type="journal article" date="2013" name="Genome Biol.">
        <title>The genome sequence of the most widely cultivated cacao type and its use to identify candidate genes regulating pod color.</title>
        <authorList>
            <person name="Motamayor J.C."/>
            <person name="Mockaitis K."/>
            <person name="Schmutz J."/>
            <person name="Haiminen N."/>
            <person name="Iii D.L."/>
            <person name="Cornejo O."/>
            <person name="Findley S.D."/>
            <person name="Zheng P."/>
            <person name="Utro F."/>
            <person name="Royaert S."/>
            <person name="Saski C."/>
            <person name="Jenkins J."/>
            <person name="Podicheti R."/>
            <person name="Zhao M."/>
            <person name="Scheffler B.E."/>
            <person name="Stack J.C."/>
            <person name="Feltus F.A."/>
            <person name="Mustiga G.M."/>
            <person name="Amores F."/>
            <person name="Phillips W."/>
            <person name="Marelli J.P."/>
            <person name="May G.D."/>
            <person name="Shapiro H."/>
            <person name="Ma J."/>
            <person name="Bustamante C.D."/>
            <person name="Schnell R.J."/>
            <person name="Main D."/>
            <person name="Gilbert D."/>
            <person name="Parida L."/>
            <person name="Kuhn D.N."/>
        </authorList>
    </citation>
    <scope>NUCLEOTIDE SEQUENCE [LARGE SCALE GENOMIC DNA]</scope>
    <source>
        <strain evidence="3">cv. Matina 1-6</strain>
    </source>
</reference>
<evidence type="ECO:0000256" key="1">
    <source>
        <dbReference type="SAM" id="SignalP"/>
    </source>
</evidence>
<dbReference type="Proteomes" id="UP000026915">
    <property type="component" value="Chromosome 2"/>
</dbReference>
<protein>
    <submittedName>
        <fullName evidence="2">Uncharacterized protein</fullName>
    </submittedName>
</protein>
<dbReference type="InParanoid" id="A0A061E192"/>
<gene>
    <name evidence="2" type="ORF">TCM_007397</name>
</gene>
<dbReference type="PANTHER" id="PTHR48216:SF1">
    <property type="match status" value="1"/>
</dbReference>
<keyword evidence="3" id="KW-1185">Reference proteome</keyword>
<dbReference type="HOGENOM" id="CLU_2473468_0_0_1"/>
<dbReference type="AlphaFoldDB" id="A0A061E192"/>
<feature type="chain" id="PRO_5001596505" evidence="1">
    <location>
        <begin position="26"/>
        <end position="88"/>
    </location>
</feature>
<feature type="signal peptide" evidence="1">
    <location>
        <begin position="1"/>
        <end position="25"/>
    </location>
</feature>
<evidence type="ECO:0000313" key="3">
    <source>
        <dbReference type="Proteomes" id="UP000026915"/>
    </source>
</evidence>
<organism evidence="2 3">
    <name type="scientific">Theobroma cacao</name>
    <name type="common">Cacao</name>
    <name type="synonym">Cocoa</name>
    <dbReference type="NCBI Taxonomy" id="3641"/>
    <lineage>
        <taxon>Eukaryota</taxon>
        <taxon>Viridiplantae</taxon>
        <taxon>Streptophyta</taxon>
        <taxon>Embryophyta</taxon>
        <taxon>Tracheophyta</taxon>
        <taxon>Spermatophyta</taxon>
        <taxon>Magnoliopsida</taxon>
        <taxon>eudicotyledons</taxon>
        <taxon>Gunneridae</taxon>
        <taxon>Pentapetalae</taxon>
        <taxon>rosids</taxon>
        <taxon>malvids</taxon>
        <taxon>Malvales</taxon>
        <taxon>Malvaceae</taxon>
        <taxon>Byttnerioideae</taxon>
        <taxon>Theobroma</taxon>
    </lineage>
</organism>
<keyword evidence="1" id="KW-0732">Signal</keyword>